<sequence>MIPRYPARETGKTRAALRFVALFPARRPCQGRGAARDGKETAVPSLPSDRPEAPSRGDALPGPLLCQPAGPFFTLAALFAAAAPWPWLLHWPDAALLHLRLGIFGMGGAAAAGYLMTAQRAWTGRALPLPALWLAALWTGGRVVSLVWPGQPWLAAVSALVTGAALLWPILAARTARGLPAVLFVVAMGPAEAALVAGILPPDRLATLLAILLALVGGKAVPAFLLAEAQRRGWPAGPQAPGAGLGAAALVLAQLPGVRTGMLLLAALWCLSRLRRRSVGRLMRHAPLSAAAMLVWSWGLCAAGLVAAGIGIGPPAAATHLLTLGAAGGMIFAISARAAMRRCPHRGLVASRWQKCGFALLLAATALRLAAGAGLPLALAGSGLCWSAAWLCHLAAHGAALMRPCPWPVLSAPGQPRQTQHHAALRNPG</sequence>
<organism evidence="3 4">
    <name type="scientific">Pseudogemmobacter humi</name>
    <dbReference type="NCBI Taxonomy" id="2483812"/>
    <lineage>
        <taxon>Bacteria</taxon>
        <taxon>Pseudomonadati</taxon>
        <taxon>Pseudomonadota</taxon>
        <taxon>Alphaproteobacteria</taxon>
        <taxon>Rhodobacterales</taxon>
        <taxon>Paracoccaceae</taxon>
        <taxon>Pseudogemmobacter</taxon>
    </lineage>
</organism>
<dbReference type="EMBL" id="UXAW01000054">
    <property type="protein sequence ID" value="VDC26399.1"/>
    <property type="molecule type" value="Genomic_DNA"/>
</dbReference>
<evidence type="ECO:0000313" key="3">
    <source>
        <dbReference type="EMBL" id="VDC26399.1"/>
    </source>
</evidence>
<feature type="transmembrane region" description="Helical" evidence="2">
    <location>
        <begin position="72"/>
        <end position="89"/>
    </location>
</feature>
<feature type="transmembrane region" description="Helical" evidence="2">
    <location>
        <begin position="318"/>
        <end position="340"/>
    </location>
</feature>
<evidence type="ECO:0000256" key="1">
    <source>
        <dbReference type="SAM" id="MobiDB-lite"/>
    </source>
</evidence>
<protein>
    <submittedName>
        <fullName evidence="3">NnrS protein</fullName>
    </submittedName>
</protein>
<feature type="transmembrane region" description="Helical" evidence="2">
    <location>
        <begin position="352"/>
        <end position="371"/>
    </location>
</feature>
<dbReference type="Proteomes" id="UP000277498">
    <property type="component" value="Unassembled WGS sequence"/>
</dbReference>
<dbReference type="Pfam" id="PF05940">
    <property type="entry name" value="NnrS"/>
    <property type="match status" value="1"/>
</dbReference>
<feature type="transmembrane region" description="Helical" evidence="2">
    <location>
        <begin position="153"/>
        <end position="172"/>
    </location>
</feature>
<keyword evidence="2" id="KW-0472">Membrane</keyword>
<gene>
    <name evidence="3" type="ORF">XINFAN_01638</name>
</gene>
<feature type="transmembrane region" description="Helical" evidence="2">
    <location>
        <begin position="206"/>
        <end position="227"/>
    </location>
</feature>
<accession>A0A3P5XCZ8</accession>
<evidence type="ECO:0000256" key="2">
    <source>
        <dbReference type="SAM" id="Phobius"/>
    </source>
</evidence>
<reference evidence="3 4" key="1">
    <citation type="submission" date="2018-11" db="EMBL/GenBank/DDBJ databases">
        <authorList>
            <person name="Criscuolo A."/>
        </authorList>
    </citation>
    <scope>NUCLEOTIDE SEQUENCE [LARGE SCALE GENOMIC DNA]</scope>
    <source>
        <strain evidence="3">ACIP111625</strain>
    </source>
</reference>
<dbReference type="InterPro" id="IPR010266">
    <property type="entry name" value="NnrS"/>
</dbReference>
<evidence type="ECO:0000313" key="4">
    <source>
        <dbReference type="Proteomes" id="UP000277498"/>
    </source>
</evidence>
<feature type="region of interest" description="Disordered" evidence="1">
    <location>
        <begin position="29"/>
        <end position="60"/>
    </location>
</feature>
<feature type="transmembrane region" description="Helical" evidence="2">
    <location>
        <begin position="127"/>
        <end position="147"/>
    </location>
</feature>
<name>A0A3P5XCZ8_9RHOB</name>
<feature type="transmembrane region" description="Helical" evidence="2">
    <location>
        <begin position="95"/>
        <end position="115"/>
    </location>
</feature>
<feature type="transmembrane region" description="Helical" evidence="2">
    <location>
        <begin position="179"/>
        <end position="200"/>
    </location>
</feature>
<keyword evidence="2" id="KW-0812">Transmembrane</keyword>
<keyword evidence="4" id="KW-1185">Reference proteome</keyword>
<feature type="transmembrane region" description="Helical" evidence="2">
    <location>
        <begin position="258"/>
        <end position="274"/>
    </location>
</feature>
<proteinExistence type="predicted"/>
<dbReference type="AlphaFoldDB" id="A0A3P5XCZ8"/>
<keyword evidence="2" id="KW-1133">Transmembrane helix</keyword>
<feature type="transmembrane region" description="Helical" evidence="2">
    <location>
        <begin position="286"/>
        <end position="312"/>
    </location>
</feature>